<dbReference type="InterPro" id="IPR037321">
    <property type="entry name" value="KIN17-like"/>
</dbReference>
<reference evidence="8" key="1">
    <citation type="submission" date="2020-10" db="EMBL/GenBank/DDBJ databases">
        <authorList>
            <person name="Roach M.J.R."/>
        </authorList>
    </citation>
    <scope>NUCLEOTIDE SEQUENCE</scope>
    <source>
        <strain evidence="8">CBS 1945</strain>
    </source>
</reference>
<dbReference type="GO" id="GO:0006974">
    <property type="term" value="P:DNA damage response"/>
    <property type="evidence" value="ECO:0007669"/>
    <property type="project" value="TreeGrafter"/>
</dbReference>
<protein>
    <recommendedName>
        <fullName evidence="7">Homeobox domain-containing protein</fullName>
    </recommendedName>
</protein>
<evidence type="ECO:0000256" key="2">
    <source>
        <dbReference type="ARBA" id="ARBA00023155"/>
    </source>
</evidence>
<evidence type="ECO:0000256" key="1">
    <source>
        <dbReference type="ARBA" id="ARBA00023125"/>
    </source>
</evidence>
<evidence type="ECO:0000259" key="7">
    <source>
        <dbReference type="PROSITE" id="PS50071"/>
    </source>
</evidence>
<evidence type="ECO:0000256" key="6">
    <source>
        <dbReference type="SAM" id="MobiDB-lite"/>
    </source>
</evidence>
<dbReference type="GO" id="GO:0003690">
    <property type="term" value="F:double-stranded DNA binding"/>
    <property type="evidence" value="ECO:0007669"/>
    <property type="project" value="TreeGrafter"/>
</dbReference>
<keyword evidence="1 4" id="KW-0238">DNA-binding</keyword>
<dbReference type="GO" id="GO:0000981">
    <property type="term" value="F:DNA-binding transcription factor activity, RNA polymerase II-specific"/>
    <property type="evidence" value="ECO:0007669"/>
    <property type="project" value="InterPro"/>
</dbReference>
<dbReference type="Pfam" id="PF25095">
    <property type="entry name" value="C2H2-zf_KIN17"/>
    <property type="match status" value="1"/>
</dbReference>
<gene>
    <name evidence="8" type="ORF">FOA43_003095</name>
</gene>
<dbReference type="PANTHER" id="PTHR12805">
    <property type="entry name" value="KIN17 KIN, ANTIGENIC DETERMINANT OF RECA PROTEIN HOMOLOG"/>
    <property type="match status" value="1"/>
</dbReference>
<feature type="region of interest" description="Disordered" evidence="6">
    <location>
        <begin position="298"/>
        <end position="327"/>
    </location>
</feature>
<keyword evidence="2 4" id="KW-0371">Homeobox</keyword>
<feature type="compositionally biased region" description="Polar residues" evidence="6">
    <location>
        <begin position="710"/>
        <end position="721"/>
    </location>
</feature>
<dbReference type="Gene3D" id="1.10.10.60">
    <property type="entry name" value="Homeodomain-like"/>
    <property type="match status" value="1"/>
</dbReference>
<feature type="region of interest" description="Disordered" evidence="6">
    <location>
        <begin position="178"/>
        <end position="286"/>
    </location>
</feature>
<dbReference type="PROSITE" id="PS50071">
    <property type="entry name" value="HOMEOBOX_2"/>
    <property type="match status" value="1"/>
</dbReference>
<evidence type="ECO:0000313" key="9">
    <source>
        <dbReference type="Proteomes" id="UP000662931"/>
    </source>
</evidence>
<dbReference type="InterPro" id="IPR056767">
    <property type="entry name" value="C2H2-Znf_KIN17"/>
</dbReference>
<feature type="compositionally biased region" description="Polar residues" evidence="6">
    <location>
        <begin position="273"/>
        <end position="286"/>
    </location>
</feature>
<dbReference type="GO" id="GO:0005634">
    <property type="term" value="C:nucleus"/>
    <property type="evidence" value="ECO:0007669"/>
    <property type="project" value="UniProtKB-SubCell"/>
</dbReference>
<dbReference type="GO" id="GO:0006260">
    <property type="term" value="P:DNA replication"/>
    <property type="evidence" value="ECO:0007669"/>
    <property type="project" value="TreeGrafter"/>
</dbReference>
<feature type="DNA-binding region" description="Homeobox" evidence="4">
    <location>
        <begin position="454"/>
        <end position="513"/>
    </location>
</feature>
<dbReference type="GeneID" id="62196496"/>
<dbReference type="InterPro" id="IPR009057">
    <property type="entry name" value="Homeodomain-like_sf"/>
</dbReference>
<dbReference type="Pfam" id="PF00046">
    <property type="entry name" value="Homeodomain"/>
    <property type="match status" value="1"/>
</dbReference>
<comment type="subcellular location">
    <subcellularLocation>
        <location evidence="4 5">Nucleus</location>
    </subcellularLocation>
</comment>
<dbReference type="InterPro" id="IPR001356">
    <property type="entry name" value="HD"/>
</dbReference>
<evidence type="ECO:0000313" key="8">
    <source>
        <dbReference type="EMBL" id="QPG75735.1"/>
    </source>
</evidence>
<feature type="region of interest" description="Disordered" evidence="6">
    <location>
        <begin position="687"/>
        <end position="721"/>
    </location>
</feature>
<evidence type="ECO:0000256" key="4">
    <source>
        <dbReference type="PROSITE-ProRule" id="PRU00108"/>
    </source>
</evidence>
<dbReference type="AlphaFoldDB" id="A0A875S5W6"/>
<dbReference type="OrthoDB" id="10266249at2759"/>
<accession>A0A875S5W6</accession>
<feature type="compositionally biased region" description="Polar residues" evidence="6">
    <location>
        <begin position="687"/>
        <end position="702"/>
    </location>
</feature>
<dbReference type="EMBL" id="CP064814">
    <property type="protein sequence ID" value="QPG75735.1"/>
    <property type="molecule type" value="Genomic_DNA"/>
</dbReference>
<dbReference type="PANTHER" id="PTHR12805:SF0">
    <property type="entry name" value="DNA_RNA-BINDING PROTEIN KIN17"/>
    <property type="match status" value="1"/>
</dbReference>
<feature type="compositionally biased region" description="Basic and acidic residues" evidence="6">
    <location>
        <begin position="192"/>
        <end position="203"/>
    </location>
</feature>
<dbReference type="InterPro" id="IPR036236">
    <property type="entry name" value="Znf_C2H2_sf"/>
</dbReference>
<feature type="compositionally biased region" description="Polar residues" evidence="6">
    <location>
        <begin position="547"/>
        <end position="558"/>
    </location>
</feature>
<feature type="compositionally biased region" description="Low complexity" evidence="6">
    <location>
        <begin position="302"/>
        <end position="318"/>
    </location>
</feature>
<organism evidence="8 9">
    <name type="scientific">Eeniella nana</name>
    <name type="common">Yeast</name>
    <name type="synonym">Brettanomyces nanus</name>
    <dbReference type="NCBI Taxonomy" id="13502"/>
    <lineage>
        <taxon>Eukaryota</taxon>
        <taxon>Fungi</taxon>
        <taxon>Dikarya</taxon>
        <taxon>Ascomycota</taxon>
        <taxon>Saccharomycotina</taxon>
        <taxon>Pichiomycetes</taxon>
        <taxon>Pichiales</taxon>
        <taxon>Pichiaceae</taxon>
        <taxon>Brettanomyces</taxon>
    </lineage>
</organism>
<proteinExistence type="predicted"/>
<feature type="compositionally biased region" description="Low complexity" evidence="6">
    <location>
        <begin position="567"/>
        <end position="593"/>
    </location>
</feature>
<dbReference type="KEGG" id="bnn:FOA43_003095"/>
<feature type="region of interest" description="Disordered" evidence="6">
    <location>
        <begin position="531"/>
        <end position="640"/>
    </location>
</feature>
<dbReference type="Gene3D" id="1.10.10.2030">
    <property type="entry name" value="DNA/RNA-binding protein Kin17, conserved domain"/>
    <property type="match status" value="1"/>
</dbReference>
<dbReference type="SUPFAM" id="SSF57667">
    <property type="entry name" value="beta-beta-alpha zinc fingers"/>
    <property type="match status" value="1"/>
</dbReference>
<evidence type="ECO:0000256" key="5">
    <source>
        <dbReference type="RuleBase" id="RU000682"/>
    </source>
</evidence>
<feature type="compositionally biased region" description="Polar residues" evidence="6">
    <location>
        <begin position="625"/>
        <end position="635"/>
    </location>
</feature>
<feature type="compositionally biased region" description="Polar residues" evidence="6">
    <location>
        <begin position="390"/>
        <end position="409"/>
    </location>
</feature>
<dbReference type="CDD" id="cd00086">
    <property type="entry name" value="homeodomain"/>
    <property type="match status" value="1"/>
</dbReference>
<dbReference type="RefSeq" id="XP_038779300.1">
    <property type="nucleotide sequence ID" value="XM_038923372.1"/>
</dbReference>
<dbReference type="InterPro" id="IPR038254">
    <property type="entry name" value="KIN17_WH-like_sf"/>
</dbReference>
<dbReference type="InterPro" id="IPR017970">
    <property type="entry name" value="Homeobox_CS"/>
</dbReference>
<feature type="domain" description="Homeobox" evidence="7">
    <location>
        <begin position="452"/>
        <end position="512"/>
    </location>
</feature>
<keyword evidence="9" id="KW-1185">Reference proteome</keyword>
<dbReference type="Proteomes" id="UP000662931">
    <property type="component" value="Chromosome 3"/>
</dbReference>
<dbReference type="PROSITE" id="PS00027">
    <property type="entry name" value="HOMEOBOX_1"/>
    <property type="match status" value="1"/>
</dbReference>
<feature type="region of interest" description="Disordered" evidence="6">
    <location>
        <begin position="386"/>
        <end position="410"/>
    </location>
</feature>
<evidence type="ECO:0000256" key="3">
    <source>
        <dbReference type="ARBA" id="ARBA00023242"/>
    </source>
</evidence>
<dbReference type="SMART" id="SM00389">
    <property type="entry name" value="HOX"/>
    <property type="match status" value="1"/>
</dbReference>
<feature type="compositionally biased region" description="Low complexity" evidence="6">
    <location>
        <begin position="249"/>
        <end position="265"/>
    </location>
</feature>
<name>A0A875S5W6_EENNA</name>
<keyword evidence="3 4" id="KW-0539">Nucleus</keyword>
<sequence>MGNRDRNTRKRVLKGLQKTKFYCQICERQCLDENGFKCHIQSESHIRKLGTKMSDAGHNSKRLVDEYSEEFLKSFLGLLRRMHGEKMVGANKFYQEYIQDKDHVHMNSTRWNNLTSLVMYLGESGKCKVKVTDEELDDSDLEKFSIAYRDEKGDSIGKRKEREKQQLIKNDKEVSDNLLRDQIERGKKRRIERTESKDEEQKTPNKKKQQQQEQQLQASGSAFVSRSRSDPSPRPSTRLPSIASIFSTKKASNSAEAKSAEANSADNTVCAVPSSSTPKTTSLGSITLPSIDHLTSSPSYARSHSYPSLPLPSSTPRTESSEDLSSKSFIPVTPVSRNILLPPSHYGSTAAFAYAPQSSTPISYGTLPAPPIFMMPVQPLSFVYRRSDKTSPSTPARSAGSNGASTSWLAATPLKTPMKRKRTPSKAEKKYAFISHNQTTFLSCEPSIDNARLARRKRRRTSPTELAVLLAEFKKGSTPNRARRNEIASKVDMTEKAVQIWFQNRRQALRKSKIIKTVVVEVPKKDELDENILNNGSYEGSVDDGNVTMSDSARTSPEASPVKSEPSNSSFSISADTSSSSVVVPPPKVTFTSLETRTATSRDGKLPPTGLFVTPSKLKSDTNKRNVLTSPSVSHNENHKHNPLTFRFRTTDFMMMNPSQPGGRRQKPTMKLKLSKSNSNSRIALQDKTNIANNRTRQTLQTAKPARSPVASSNSQTASTN</sequence>
<dbReference type="SMART" id="SM01253">
    <property type="entry name" value="Kin17_mid"/>
    <property type="match status" value="1"/>
</dbReference>
<dbReference type="Pfam" id="PF10357">
    <property type="entry name" value="WH_KIN17"/>
    <property type="match status" value="1"/>
</dbReference>
<dbReference type="SUPFAM" id="SSF46689">
    <property type="entry name" value="Homeodomain-like"/>
    <property type="match status" value="1"/>
</dbReference>
<dbReference type="InterPro" id="IPR019447">
    <property type="entry name" value="DNA/RNA-bd_Kin17_WH-like_dom"/>
</dbReference>